<dbReference type="Pfam" id="PF01497">
    <property type="entry name" value="Peripla_BP_2"/>
    <property type="match status" value="1"/>
</dbReference>
<reference evidence="1" key="1">
    <citation type="submission" date="2019-11" db="EMBL/GenBank/DDBJ databases">
        <title>Analysis of E. coli strains isolated from veterinary workers in Switzerland.</title>
        <authorList>
            <person name="Campos-Madueno E.I."/>
            <person name="Endimiani A."/>
            <person name="Bernasconi O.J."/>
            <person name="Buedel T."/>
        </authorList>
    </citation>
    <scope>NUCLEOTIDE SEQUENCE</scope>
    <source>
        <strain evidence="1">MDRO_M_054-COL</strain>
    </source>
</reference>
<organism evidence="1">
    <name type="scientific">Escherichia coli</name>
    <dbReference type="NCBI Taxonomy" id="562"/>
    <lineage>
        <taxon>Bacteria</taxon>
        <taxon>Pseudomonadati</taxon>
        <taxon>Pseudomonadota</taxon>
        <taxon>Gammaproteobacteria</taxon>
        <taxon>Enterobacterales</taxon>
        <taxon>Enterobacteriaceae</taxon>
        <taxon>Escherichia</taxon>
    </lineage>
</organism>
<proteinExistence type="predicted"/>
<name>A0A6G1XQ63_ECOLX</name>
<dbReference type="Gene3D" id="3.40.50.1980">
    <property type="entry name" value="Nitrogenase molybdenum iron protein domain"/>
    <property type="match status" value="1"/>
</dbReference>
<accession>A0A6G1XQ63</accession>
<sequence>RSGEVALEKIVTANPAVIIAMNKRDADAILSSPQWASVDAVIHHRVYVNPKGMFWWCRETSEEALQFLWLAKTLYPARFADVDIRKETREFYRQFFGLTLSDAQMSDVLNPPR</sequence>
<protein>
    <submittedName>
        <fullName evidence="1">ABC transporter substrate-binding protein</fullName>
    </submittedName>
</protein>
<dbReference type="PROSITE" id="PS50983">
    <property type="entry name" value="FE_B12_PBP"/>
    <property type="match status" value="1"/>
</dbReference>
<gene>
    <name evidence="1" type="ORF">GIY10_24285</name>
</gene>
<dbReference type="Gene3D" id="1.20.58.2180">
    <property type="match status" value="1"/>
</dbReference>
<comment type="caution">
    <text evidence="1">The sequence shown here is derived from an EMBL/GenBank/DDBJ whole genome shotgun (WGS) entry which is preliminary data.</text>
</comment>
<evidence type="ECO:0000313" key="1">
    <source>
        <dbReference type="EMBL" id="MRH56932.1"/>
    </source>
</evidence>
<dbReference type="PANTHER" id="PTHR30535">
    <property type="entry name" value="VITAMIN B12-BINDING PROTEIN"/>
    <property type="match status" value="1"/>
</dbReference>
<dbReference type="PANTHER" id="PTHR30535:SF34">
    <property type="entry name" value="MOLYBDATE-BINDING PROTEIN MOLA"/>
    <property type="match status" value="1"/>
</dbReference>
<dbReference type="EMBL" id="WJQX01000058">
    <property type="protein sequence ID" value="MRH56932.1"/>
    <property type="molecule type" value="Genomic_DNA"/>
</dbReference>
<dbReference type="InterPro" id="IPR050902">
    <property type="entry name" value="ABC_Transporter_SBP"/>
</dbReference>
<dbReference type="AlphaFoldDB" id="A0A6G1XQ63"/>
<dbReference type="RefSeq" id="WP_001676306.1">
    <property type="nucleotide sequence ID" value="NZ_BLZS01000052.1"/>
</dbReference>
<feature type="non-terminal residue" evidence="1">
    <location>
        <position position="1"/>
    </location>
</feature>
<dbReference type="SUPFAM" id="SSF53807">
    <property type="entry name" value="Helical backbone' metal receptor"/>
    <property type="match status" value="1"/>
</dbReference>
<dbReference type="InterPro" id="IPR002491">
    <property type="entry name" value="ABC_transptr_periplasmic_BD"/>
</dbReference>